<dbReference type="InterPro" id="IPR003127">
    <property type="entry name" value="SoHo_dom"/>
</dbReference>
<dbReference type="Pfam" id="PF14604">
    <property type="entry name" value="SH3_9"/>
    <property type="match status" value="1"/>
</dbReference>
<keyword evidence="9" id="KW-1185">Reference proteome</keyword>
<dbReference type="PRINTS" id="PR00452">
    <property type="entry name" value="SH3DOMAIN"/>
</dbReference>
<feature type="domain" description="SH3" evidence="6">
    <location>
        <begin position="964"/>
        <end position="1023"/>
    </location>
</feature>
<reference evidence="8" key="2">
    <citation type="submission" date="2025-08" db="UniProtKB">
        <authorList>
            <consortium name="Ensembl"/>
        </authorList>
    </citation>
    <scope>IDENTIFICATION</scope>
</reference>
<feature type="domain" description="SH3" evidence="6">
    <location>
        <begin position="1142"/>
        <end position="1201"/>
    </location>
</feature>
<dbReference type="InterPro" id="IPR050384">
    <property type="entry name" value="Endophilin_SH3RF"/>
</dbReference>
<dbReference type="GO" id="GO:0007219">
    <property type="term" value="P:Notch signaling pathway"/>
    <property type="evidence" value="ECO:0007669"/>
    <property type="project" value="TreeGrafter"/>
</dbReference>
<dbReference type="CDD" id="cd11920">
    <property type="entry name" value="SH3_Sorbs2_1"/>
    <property type="match status" value="1"/>
</dbReference>
<dbReference type="InterPro" id="IPR013087">
    <property type="entry name" value="Znf_C2H2_type"/>
</dbReference>
<dbReference type="InterPro" id="IPR036028">
    <property type="entry name" value="SH3-like_dom_sf"/>
</dbReference>
<dbReference type="EMBL" id="AAQR03095077">
    <property type="status" value="NOT_ANNOTATED_CDS"/>
    <property type="molecule type" value="Genomic_DNA"/>
</dbReference>
<feature type="compositionally biased region" description="Basic and acidic residues" evidence="5">
    <location>
        <begin position="280"/>
        <end position="316"/>
    </location>
</feature>
<dbReference type="PROSITE" id="PS50831">
    <property type="entry name" value="SOHO"/>
    <property type="match status" value="1"/>
</dbReference>
<dbReference type="GO" id="GO:0005737">
    <property type="term" value="C:cytoplasm"/>
    <property type="evidence" value="ECO:0007669"/>
    <property type="project" value="UniProtKB-SubCell"/>
</dbReference>
<dbReference type="Ensembl" id="ENSOGAT00000010955.2">
    <property type="protein sequence ID" value="ENSOGAP00000009803.2"/>
    <property type="gene ID" value="ENSOGAG00000010949.2"/>
</dbReference>
<evidence type="ECO:0000259" key="6">
    <source>
        <dbReference type="PROSITE" id="PS50002"/>
    </source>
</evidence>
<dbReference type="Pfam" id="PF00018">
    <property type="entry name" value="SH3_1"/>
    <property type="match status" value="2"/>
</dbReference>
<dbReference type="FunCoup" id="H0X3S8">
    <property type="interactions" value="519"/>
</dbReference>
<dbReference type="InParanoid" id="H0X3S8"/>
<dbReference type="EMBL" id="AAQR03095078">
    <property type="status" value="NOT_ANNOTATED_CDS"/>
    <property type="molecule type" value="Genomic_DNA"/>
</dbReference>
<feature type="compositionally biased region" description="Polar residues" evidence="5">
    <location>
        <begin position="330"/>
        <end position="350"/>
    </location>
</feature>
<dbReference type="GO" id="GO:0030425">
    <property type="term" value="C:dendrite"/>
    <property type="evidence" value="ECO:0007669"/>
    <property type="project" value="TreeGrafter"/>
</dbReference>
<evidence type="ECO:0000256" key="5">
    <source>
        <dbReference type="SAM" id="MobiDB-lite"/>
    </source>
</evidence>
<dbReference type="OMA" id="KCKASVI"/>
<dbReference type="EMBL" id="AAQR03095079">
    <property type="status" value="NOT_ANNOTATED_CDS"/>
    <property type="molecule type" value="Genomic_DNA"/>
</dbReference>
<feature type="region of interest" description="Disordered" evidence="5">
    <location>
        <begin position="234"/>
        <end position="408"/>
    </location>
</feature>
<dbReference type="GO" id="GO:0005886">
    <property type="term" value="C:plasma membrane"/>
    <property type="evidence" value="ECO:0007669"/>
    <property type="project" value="UniProtKB-SubCell"/>
</dbReference>
<reference evidence="8" key="3">
    <citation type="submission" date="2025-09" db="UniProtKB">
        <authorList>
            <consortium name="Ensembl"/>
        </authorList>
    </citation>
    <scope>IDENTIFICATION</scope>
</reference>
<comment type="subcellular location">
    <subcellularLocation>
        <location evidence="1">Cell junction</location>
    </subcellularLocation>
</comment>
<feature type="compositionally biased region" description="Basic and acidic residues" evidence="5">
    <location>
        <begin position="926"/>
        <end position="940"/>
    </location>
</feature>
<evidence type="ECO:0000313" key="8">
    <source>
        <dbReference type="Ensembl" id="ENSOGAP00000009803.2"/>
    </source>
</evidence>
<evidence type="ECO:0000256" key="3">
    <source>
        <dbReference type="ARBA" id="ARBA00022949"/>
    </source>
</evidence>
<dbReference type="GO" id="GO:0045202">
    <property type="term" value="C:synapse"/>
    <property type="evidence" value="ECO:0007669"/>
    <property type="project" value="TreeGrafter"/>
</dbReference>
<dbReference type="Pfam" id="PF02208">
    <property type="entry name" value="Sorb"/>
    <property type="match status" value="1"/>
</dbReference>
<evidence type="ECO:0000256" key="2">
    <source>
        <dbReference type="ARBA" id="ARBA00022443"/>
    </source>
</evidence>
<feature type="domain" description="SH3" evidence="6">
    <location>
        <begin position="1039"/>
        <end position="1100"/>
    </location>
</feature>
<organism evidence="8 9">
    <name type="scientific">Otolemur garnettii</name>
    <name type="common">Small-eared galago</name>
    <name type="synonym">Garnett's greater bushbaby</name>
    <dbReference type="NCBI Taxonomy" id="30611"/>
    <lineage>
        <taxon>Eukaryota</taxon>
        <taxon>Metazoa</taxon>
        <taxon>Chordata</taxon>
        <taxon>Craniata</taxon>
        <taxon>Vertebrata</taxon>
        <taxon>Euteleostomi</taxon>
        <taxon>Mammalia</taxon>
        <taxon>Eutheria</taxon>
        <taxon>Euarchontoglires</taxon>
        <taxon>Primates</taxon>
        <taxon>Strepsirrhini</taxon>
        <taxon>Lorisiformes</taxon>
        <taxon>Galagidae</taxon>
        <taxon>Otolemur</taxon>
    </lineage>
</organism>
<feature type="compositionally biased region" description="Basic and acidic residues" evidence="5">
    <location>
        <begin position="954"/>
        <end position="965"/>
    </location>
</feature>
<dbReference type="SMART" id="SM00459">
    <property type="entry name" value="Sorb"/>
    <property type="match status" value="1"/>
</dbReference>
<dbReference type="SMART" id="SM00326">
    <property type="entry name" value="SH3"/>
    <property type="match status" value="3"/>
</dbReference>
<feature type="domain" description="SoHo" evidence="7">
    <location>
        <begin position="165"/>
        <end position="226"/>
    </location>
</feature>
<feature type="region of interest" description="Disordered" evidence="5">
    <location>
        <begin position="74"/>
        <end position="98"/>
    </location>
</feature>
<evidence type="ECO:0000313" key="9">
    <source>
        <dbReference type="Proteomes" id="UP000005225"/>
    </source>
</evidence>
<evidence type="ECO:0000259" key="7">
    <source>
        <dbReference type="PROSITE" id="PS50831"/>
    </source>
</evidence>
<feature type="compositionally biased region" description="Polar residues" evidence="5">
    <location>
        <begin position="386"/>
        <end position="395"/>
    </location>
</feature>
<dbReference type="GO" id="GO:0005925">
    <property type="term" value="C:focal adhesion"/>
    <property type="evidence" value="ECO:0007669"/>
    <property type="project" value="UniProtKB-SubCell"/>
</dbReference>
<dbReference type="eggNOG" id="KOG4225">
    <property type="taxonomic scope" value="Eukaryota"/>
</dbReference>
<dbReference type="SUPFAM" id="SSF50044">
    <property type="entry name" value="SH3-domain"/>
    <property type="match status" value="3"/>
</dbReference>
<evidence type="ECO:0000256" key="1">
    <source>
        <dbReference type="ARBA" id="ARBA00004282"/>
    </source>
</evidence>
<proteinExistence type="predicted"/>
<feature type="region of interest" description="Disordered" evidence="5">
    <location>
        <begin position="136"/>
        <end position="155"/>
    </location>
</feature>
<dbReference type="HOGENOM" id="CLU_003951_1_0_1"/>
<dbReference type="Gene3D" id="2.30.30.40">
    <property type="entry name" value="SH3 Domains"/>
    <property type="match status" value="3"/>
</dbReference>
<dbReference type="GO" id="GO:0043025">
    <property type="term" value="C:neuronal cell body"/>
    <property type="evidence" value="ECO:0007669"/>
    <property type="project" value="TreeGrafter"/>
</dbReference>
<dbReference type="PROSITE" id="PS00028">
    <property type="entry name" value="ZINC_FINGER_C2H2_1"/>
    <property type="match status" value="1"/>
</dbReference>
<feature type="compositionally biased region" description="Polar residues" evidence="5">
    <location>
        <begin position="85"/>
        <end position="94"/>
    </location>
</feature>
<dbReference type="CDD" id="cd11917">
    <property type="entry name" value="SH3_Sorbs2_3"/>
    <property type="match status" value="1"/>
</dbReference>
<protein>
    <submittedName>
        <fullName evidence="8">Sorbin and SH3 domain containing 2</fullName>
    </submittedName>
</protein>
<dbReference type="InterPro" id="IPR001452">
    <property type="entry name" value="SH3_domain"/>
</dbReference>
<dbReference type="AlphaFoldDB" id="H0X3S8"/>
<reference evidence="9" key="1">
    <citation type="submission" date="2011-03" db="EMBL/GenBank/DDBJ databases">
        <title>Version 3 of the genome sequence of Otolemur garnettii (Bushbaby).</title>
        <authorList>
            <consortium name="The Broad Institute Genome Sequencing Platform"/>
            <person name="Di Palma F."/>
            <person name="Johnson J."/>
            <person name="Lander E.S."/>
            <person name="Lindblad-Toh K."/>
            <person name="Jaffe D.B."/>
            <person name="Gnerre S."/>
            <person name="MacCallum I."/>
            <person name="Przybylski D."/>
            <person name="Ribeiro F.J."/>
            <person name="Burton J.N."/>
            <person name="Walker B.J."/>
            <person name="Sharpe T."/>
            <person name="Hall G."/>
        </authorList>
    </citation>
    <scope>NUCLEOTIDE SEQUENCE [LARGE SCALE GENOMIC DNA]</scope>
</reference>
<feature type="compositionally biased region" description="Pro residues" evidence="5">
    <location>
        <begin position="266"/>
        <end position="279"/>
    </location>
</feature>
<sequence length="1201" mass="134882">MLPDSGGCSRKRAAMSVTLTSVKRVQSSPNLLAAGRDSQSPDSVKAWRSYNDRNQEALNGDATYSSLAAKGFRSVRPNLQDKRSPTQSQITVNGNSGGAVSPMSYYQRPFSPSAYSLPASLNSSLIMQHGRSLDSAETYPQHAQSLDGTTGPLYRSSEEEKRVTVIKAPHYPGIGPVDESGIPTAIRTTVDRPKDWYKTMFKQIHMVHKRDDDTDMYNTPYTYNAGLYNPPYGAQSHPAAKTQTYRPLSKSHSDNGTNAFKDASSPVPPPHVPPPVPPLRPRDRSSTEKHDWDPPDRKVDTRKFRSEPRSIFEYEPGKSSVLQHERPASLYQSSIDRSLERPTSSASTASDFRKRRKSEPAVGPPRGLGDQSASRGSPGRADLPGSSATLTKSFISSSPSSPSRAKGEDASKMCPSLCSYSGLNGHPCSELDYCSNYRQHLDVPRDSQRAITFKNGWQMARQNAEIWSSTEENVSPKIKSRSCDDLLDGDCDSFPDPKTKSESLGSLLCEEDPQESCPVPWASPYIQEGRSNGRSRVRHRSAHNAPGFLKMYKKMHRINRKDLMTSEVICSVKSRILQYERERQHPGLLPSWSQSSTEEVPRDMVPTRISEFEKLIQKSKSMPNLGDDMLSPVTLEPPQNGLCPRRRFSIESLLEEENQSRRPSQVPLPCTSKDLVPIHIEVTSDEQPRPHVEFSDSDQDGVVSDHSDYVHVEGSSFCSESDFDHFSFTSSESFYGSSHHHHHHHHHHHRHLFSSCKGRCPASYTRFTTMLKHERARHEHAPAEEPGRQDMDPGLSKLAFLVSPVPFRRKKNSTPRKQTEKAKCKASVFEALDSALKDICDQIKAEKRRGSLPDNSILHRLISELLPDVPERNSSLRALRRSPRHQPLHPLPADGAIHCSSFQHECGRVPHSPSFQDVDTTNNNSHHQDRDGTLQDRESPRSYSSTLADVGRSVPRERRGTPEKEKLPAKAVYDFKAQTSKELSFKKGDTVYILRKIDQNWYEGEHHGRVGIFPISYVEKLTPPDKAQPARPPPPAQPGEIGEAIAKYNFNADTNVELSLRKGDRVILLKRVDQNWYEGKIPGANRQGIFPVSYVEVVRRNTKAAEDYPDPPIHHSYSSDRIHSSSSNKPPRPVFTHENIQGGGEPFQALYNYTPRNEDELELRESDVIDVMEKCDDGWFVGTSRRTKFFGTFPGNYVKRL</sequence>
<feature type="region of interest" description="Disordered" evidence="5">
    <location>
        <begin position="1106"/>
        <end position="1131"/>
    </location>
</feature>
<dbReference type="Proteomes" id="UP000005225">
    <property type="component" value="Unassembled WGS sequence"/>
</dbReference>
<gene>
    <name evidence="8" type="primary">SORBS2</name>
</gene>
<dbReference type="GeneTree" id="ENSGT00940000157056"/>
<name>H0X3S8_OTOGA</name>
<dbReference type="CDD" id="cd11923">
    <property type="entry name" value="SH3_Sorbs2_2"/>
    <property type="match status" value="1"/>
</dbReference>
<feature type="compositionally biased region" description="Polar residues" evidence="5">
    <location>
        <begin position="913"/>
        <end position="925"/>
    </location>
</feature>
<evidence type="ECO:0000256" key="4">
    <source>
        <dbReference type="PROSITE-ProRule" id="PRU00192"/>
    </source>
</evidence>
<keyword evidence="3" id="KW-0965">Cell junction</keyword>
<dbReference type="PRINTS" id="PR00499">
    <property type="entry name" value="P67PHOX"/>
</dbReference>
<feature type="region of interest" description="Disordered" evidence="5">
    <location>
        <begin position="908"/>
        <end position="965"/>
    </location>
</feature>
<keyword evidence="2 4" id="KW-0728">SH3 domain</keyword>
<accession>H0X3S8</accession>
<dbReference type="PROSITE" id="PS50002">
    <property type="entry name" value="SH3"/>
    <property type="match status" value="3"/>
</dbReference>
<dbReference type="STRING" id="30611.ENSOGAP00000009803"/>
<dbReference type="PANTHER" id="PTHR14167">
    <property type="entry name" value="SH3 DOMAIN-CONTAINING"/>
    <property type="match status" value="1"/>
</dbReference>
<dbReference type="PANTHER" id="PTHR14167:SF56">
    <property type="entry name" value="SORBIN AND SH3 DOMAIN-CONTAINING PROTEIN 2"/>
    <property type="match status" value="1"/>
</dbReference>